<sequence length="414" mass="45130">MAPGPFDARVKRSRCTTCSTSHLKCNNRQPCSHCERRGSPCVYPPSTLRTIRIEQGKHKTPTSFPRKRDVILLQCAQPDERPLLKASPSSSPSTRYFYYFDVFVQKNVFAPNVPAYNLDVQRLLGTGPEEPLHYAVVALGALQSSKAGLFNIPAGPAGYDGKLPNTTAPRRVLDYAASWDLRDTADVWKLMNGETGDGWLMHMVHGTANALQAAGPLACQSGLGLTFFLQARIFEASRALLLGEASFLSNPEWGYPTRGTQSPEGSLENACLDEILGIIVQCSKLRAEVVQLLERIGSSHADQTPTEAPGLAAEGIHLRQRLELWRATNPCLPIRDSPNPCNPARGAEVAYPRGELCTALHAASYNGDEEVVQWLLEKGADVNEPGVFGFALNAASSDRIVQLLLTKGAIAIRR</sequence>
<dbReference type="SMART" id="SM00248">
    <property type="entry name" value="ANK"/>
    <property type="match status" value="1"/>
</dbReference>
<evidence type="ECO:0000256" key="2">
    <source>
        <dbReference type="PROSITE-ProRule" id="PRU00023"/>
    </source>
</evidence>
<dbReference type="InterPro" id="IPR036864">
    <property type="entry name" value="Zn2-C6_fun-type_DNA-bd_sf"/>
</dbReference>
<name>A0ABR1UXS4_9PEZI</name>
<feature type="domain" description="Zn(2)-C6 fungal-type" evidence="3">
    <location>
        <begin position="14"/>
        <end position="43"/>
    </location>
</feature>
<protein>
    <recommendedName>
        <fullName evidence="3">Zn(2)-C6 fungal-type domain-containing protein</fullName>
    </recommendedName>
</protein>
<keyword evidence="5" id="KW-1185">Reference proteome</keyword>
<dbReference type="Pfam" id="PF00172">
    <property type="entry name" value="Zn_clus"/>
    <property type="match status" value="1"/>
</dbReference>
<evidence type="ECO:0000313" key="4">
    <source>
        <dbReference type="EMBL" id="KAK8063737.1"/>
    </source>
</evidence>
<dbReference type="EMBL" id="JAQQWM010000005">
    <property type="protein sequence ID" value="KAK8063737.1"/>
    <property type="molecule type" value="Genomic_DNA"/>
</dbReference>
<dbReference type="PANTHER" id="PTHR38111">
    <property type="entry name" value="ZN(2)-C6 FUNGAL-TYPE DOMAIN-CONTAINING PROTEIN-RELATED"/>
    <property type="match status" value="1"/>
</dbReference>
<dbReference type="PANTHER" id="PTHR38111:SF2">
    <property type="entry name" value="FINGER DOMAIN PROTEIN, PUTATIVE (AFU_ORTHOLOGUE AFUA_1G01560)-RELATED"/>
    <property type="match status" value="1"/>
</dbReference>
<proteinExistence type="predicted"/>
<dbReference type="SMART" id="SM00066">
    <property type="entry name" value="GAL4"/>
    <property type="match status" value="1"/>
</dbReference>
<comment type="caution">
    <text evidence="4">The sequence shown here is derived from an EMBL/GenBank/DDBJ whole genome shotgun (WGS) entry which is preliminary data.</text>
</comment>
<organism evidence="4 5">
    <name type="scientific">Apiospora saccharicola</name>
    <dbReference type="NCBI Taxonomy" id="335842"/>
    <lineage>
        <taxon>Eukaryota</taxon>
        <taxon>Fungi</taxon>
        <taxon>Dikarya</taxon>
        <taxon>Ascomycota</taxon>
        <taxon>Pezizomycotina</taxon>
        <taxon>Sordariomycetes</taxon>
        <taxon>Xylariomycetidae</taxon>
        <taxon>Amphisphaeriales</taxon>
        <taxon>Apiosporaceae</taxon>
        <taxon>Apiospora</taxon>
    </lineage>
</organism>
<dbReference type="Gene3D" id="4.10.240.10">
    <property type="entry name" value="Zn(2)-C6 fungal-type DNA-binding domain"/>
    <property type="match status" value="1"/>
</dbReference>
<dbReference type="InterPro" id="IPR002110">
    <property type="entry name" value="Ankyrin_rpt"/>
</dbReference>
<gene>
    <name evidence="4" type="ORF">PG996_008389</name>
</gene>
<dbReference type="CDD" id="cd00067">
    <property type="entry name" value="GAL4"/>
    <property type="match status" value="1"/>
</dbReference>
<dbReference type="Pfam" id="PF00023">
    <property type="entry name" value="Ank"/>
    <property type="match status" value="1"/>
</dbReference>
<dbReference type="PROSITE" id="PS50048">
    <property type="entry name" value="ZN2_CY6_FUNGAL_2"/>
    <property type="match status" value="1"/>
</dbReference>
<dbReference type="SUPFAM" id="SSF48403">
    <property type="entry name" value="Ankyrin repeat"/>
    <property type="match status" value="1"/>
</dbReference>
<dbReference type="PROSITE" id="PS50297">
    <property type="entry name" value="ANK_REP_REGION"/>
    <property type="match status" value="1"/>
</dbReference>
<evidence type="ECO:0000259" key="3">
    <source>
        <dbReference type="PROSITE" id="PS50048"/>
    </source>
</evidence>
<evidence type="ECO:0000313" key="5">
    <source>
        <dbReference type="Proteomes" id="UP001446871"/>
    </source>
</evidence>
<dbReference type="Proteomes" id="UP001446871">
    <property type="component" value="Unassembled WGS sequence"/>
</dbReference>
<dbReference type="PROSITE" id="PS50088">
    <property type="entry name" value="ANK_REPEAT"/>
    <property type="match status" value="1"/>
</dbReference>
<dbReference type="InterPro" id="IPR036770">
    <property type="entry name" value="Ankyrin_rpt-contain_sf"/>
</dbReference>
<dbReference type="InterPro" id="IPR001138">
    <property type="entry name" value="Zn2Cys6_DnaBD"/>
</dbReference>
<dbReference type="InterPro" id="IPR053178">
    <property type="entry name" value="Osmoadaptation_assoc"/>
</dbReference>
<keyword evidence="1" id="KW-0539">Nucleus</keyword>
<feature type="repeat" description="ANK" evidence="2">
    <location>
        <begin position="355"/>
        <end position="387"/>
    </location>
</feature>
<dbReference type="Gene3D" id="1.25.40.20">
    <property type="entry name" value="Ankyrin repeat-containing domain"/>
    <property type="match status" value="1"/>
</dbReference>
<accession>A0ABR1UXS4</accession>
<reference evidence="4 5" key="1">
    <citation type="submission" date="2023-01" db="EMBL/GenBank/DDBJ databases">
        <title>Analysis of 21 Apiospora genomes using comparative genomics revels a genus with tremendous synthesis potential of carbohydrate active enzymes and secondary metabolites.</title>
        <authorList>
            <person name="Sorensen T."/>
        </authorList>
    </citation>
    <scope>NUCLEOTIDE SEQUENCE [LARGE SCALE GENOMIC DNA]</scope>
    <source>
        <strain evidence="4 5">CBS 83171</strain>
    </source>
</reference>
<dbReference type="SUPFAM" id="SSF57701">
    <property type="entry name" value="Zn2/Cys6 DNA-binding domain"/>
    <property type="match status" value="1"/>
</dbReference>
<keyword evidence="2" id="KW-0040">ANK repeat</keyword>
<evidence type="ECO:0000256" key="1">
    <source>
        <dbReference type="ARBA" id="ARBA00023242"/>
    </source>
</evidence>